<comment type="subcellular location">
    <subcellularLocation>
        <location evidence="1">Membrane</location>
        <topology evidence="1">Multi-pass membrane protein</topology>
    </subcellularLocation>
</comment>
<evidence type="ECO:0000256" key="3">
    <source>
        <dbReference type="ARBA" id="ARBA00022692"/>
    </source>
</evidence>
<dbReference type="Pfam" id="PF00324">
    <property type="entry name" value="AA_permease"/>
    <property type="match status" value="1"/>
</dbReference>
<feature type="transmembrane region" description="Helical" evidence="7">
    <location>
        <begin position="372"/>
        <end position="393"/>
    </location>
</feature>
<feature type="transmembrane region" description="Helical" evidence="7">
    <location>
        <begin position="110"/>
        <end position="134"/>
    </location>
</feature>
<dbReference type="PANTHER" id="PTHR43495">
    <property type="entry name" value="GABA PERMEASE"/>
    <property type="match status" value="1"/>
</dbReference>
<feature type="transmembrane region" description="Helical" evidence="7">
    <location>
        <begin position="28"/>
        <end position="49"/>
    </location>
</feature>
<sequence>MQRSKQSMLIHRNQKISYLSKKKGHGSLGLGELIFIGVGGIIGAGFFLGSGLPIRTAGPSVLISFVIGAFLTAQVTGALTSIATKHPVEGSFKVYADMYIGQFAGYMQGWMYYLASVLTIASEAVAMSVFTRVWLPGVPLWIFASVYSAVILLINAFGVKSFGRVESLMSIVKIAALVGFILFVVVIMFGHATVGRFAHASLTSAGFFPHGITGILQSMLIVVFAYAGIGVFATAAAEVKDTREIEQGAIWTIIILTLVYVLSIGGLLLIEPWQTVSTKTSPFVLSLEHAGMPVLAYIFNAVVLVASFSVMAGAVFSANQIVVSLGKDREAPRFVSKTSKRDVPYGALSSTAGGIFIAIGAAFILPSNIYNFLISASSFMTFFYWFMMLWTFLKWRNTKEGRQGEVSRLAFGQPVSTVITMVAIVVLTVYALFQKDQQIAFYAFAIITMIIGVSYLFVKKKLVKP</sequence>
<evidence type="ECO:0000313" key="10">
    <source>
        <dbReference type="Proteomes" id="UP001139263"/>
    </source>
</evidence>
<dbReference type="PIRSF" id="PIRSF006060">
    <property type="entry name" value="AA_transporter"/>
    <property type="match status" value="1"/>
</dbReference>
<evidence type="ECO:0000256" key="1">
    <source>
        <dbReference type="ARBA" id="ARBA00004141"/>
    </source>
</evidence>
<keyword evidence="5 7" id="KW-1133">Transmembrane helix</keyword>
<evidence type="ECO:0000256" key="6">
    <source>
        <dbReference type="ARBA" id="ARBA00023136"/>
    </source>
</evidence>
<keyword evidence="3 7" id="KW-0812">Transmembrane</keyword>
<keyword evidence="6 7" id="KW-0472">Membrane</keyword>
<feature type="transmembrane region" description="Helical" evidence="7">
    <location>
        <begin position="343"/>
        <end position="366"/>
    </location>
</feature>
<feature type="transmembrane region" description="Helical" evidence="7">
    <location>
        <begin position="214"/>
        <end position="237"/>
    </location>
</feature>
<feature type="transmembrane region" description="Helical" evidence="7">
    <location>
        <begin position="61"/>
        <end position="83"/>
    </location>
</feature>
<dbReference type="PANTHER" id="PTHR43495:SF5">
    <property type="entry name" value="GAMMA-AMINOBUTYRIC ACID PERMEASE"/>
    <property type="match status" value="1"/>
</dbReference>
<feature type="transmembrane region" description="Helical" evidence="7">
    <location>
        <begin position="290"/>
        <end position="322"/>
    </location>
</feature>
<dbReference type="InterPro" id="IPR004841">
    <property type="entry name" value="AA-permease/SLC12A_dom"/>
</dbReference>
<feature type="transmembrane region" description="Helical" evidence="7">
    <location>
        <begin position="439"/>
        <end position="458"/>
    </location>
</feature>
<dbReference type="Proteomes" id="UP001139263">
    <property type="component" value="Unassembled WGS sequence"/>
</dbReference>
<feature type="transmembrane region" description="Helical" evidence="7">
    <location>
        <begin position="140"/>
        <end position="159"/>
    </location>
</feature>
<dbReference type="RefSeq" id="WP_241711931.1">
    <property type="nucleotide sequence ID" value="NZ_JALBUF010000001.1"/>
</dbReference>
<comment type="caution">
    <text evidence="9">The sequence shown here is derived from an EMBL/GenBank/DDBJ whole genome shotgun (WGS) entry which is preliminary data.</text>
</comment>
<feature type="transmembrane region" description="Helical" evidence="7">
    <location>
        <begin position="249"/>
        <end position="270"/>
    </location>
</feature>
<dbReference type="AlphaFoldDB" id="A0A9X1V6U3"/>
<evidence type="ECO:0000259" key="8">
    <source>
        <dbReference type="Pfam" id="PF00324"/>
    </source>
</evidence>
<protein>
    <submittedName>
        <fullName evidence="9">GABA permease</fullName>
    </submittedName>
</protein>
<dbReference type="GO" id="GO:0055085">
    <property type="term" value="P:transmembrane transport"/>
    <property type="evidence" value="ECO:0007669"/>
    <property type="project" value="InterPro"/>
</dbReference>
<evidence type="ECO:0000256" key="2">
    <source>
        <dbReference type="ARBA" id="ARBA00022448"/>
    </source>
</evidence>
<organism evidence="9 10">
    <name type="scientific">Sulfoacidibacillus ferrooxidans</name>
    <dbReference type="NCBI Taxonomy" id="2005001"/>
    <lineage>
        <taxon>Bacteria</taxon>
        <taxon>Bacillati</taxon>
        <taxon>Bacillota</taxon>
        <taxon>Bacilli</taxon>
        <taxon>Bacillales</taxon>
        <taxon>Alicyclobacillaceae</taxon>
        <taxon>Sulfoacidibacillus</taxon>
    </lineage>
</organism>
<proteinExistence type="predicted"/>
<feature type="transmembrane region" description="Helical" evidence="7">
    <location>
        <begin position="171"/>
        <end position="194"/>
    </location>
</feature>
<keyword evidence="2" id="KW-0813">Transport</keyword>
<feature type="transmembrane region" description="Helical" evidence="7">
    <location>
        <begin position="414"/>
        <end position="433"/>
    </location>
</feature>
<evidence type="ECO:0000256" key="4">
    <source>
        <dbReference type="ARBA" id="ARBA00022970"/>
    </source>
</evidence>
<keyword evidence="4" id="KW-0029">Amino-acid transport</keyword>
<evidence type="ECO:0000256" key="7">
    <source>
        <dbReference type="SAM" id="Phobius"/>
    </source>
</evidence>
<evidence type="ECO:0000313" key="9">
    <source>
        <dbReference type="EMBL" id="MCI0182328.1"/>
    </source>
</evidence>
<keyword evidence="10" id="KW-1185">Reference proteome</keyword>
<evidence type="ECO:0000256" key="5">
    <source>
        <dbReference type="ARBA" id="ARBA00022989"/>
    </source>
</evidence>
<dbReference type="GO" id="GO:0016020">
    <property type="term" value="C:membrane"/>
    <property type="evidence" value="ECO:0007669"/>
    <property type="project" value="UniProtKB-SubCell"/>
</dbReference>
<dbReference type="EMBL" id="JALBUF010000001">
    <property type="protein sequence ID" value="MCI0182328.1"/>
    <property type="molecule type" value="Genomic_DNA"/>
</dbReference>
<dbReference type="GO" id="GO:0006865">
    <property type="term" value="P:amino acid transport"/>
    <property type="evidence" value="ECO:0007669"/>
    <property type="project" value="UniProtKB-KW"/>
</dbReference>
<feature type="domain" description="Amino acid permease/ SLC12A" evidence="8">
    <location>
        <begin position="33"/>
        <end position="461"/>
    </location>
</feature>
<reference evidence="9" key="1">
    <citation type="submission" date="2022-03" db="EMBL/GenBank/DDBJ databases">
        <title>Draft Genome Sequence of Firmicute Strain S0AB, a Heterotrophic Iron/Sulfur-Oxidizing Extreme Acidophile.</title>
        <authorList>
            <person name="Vergara E."/>
            <person name="Pakostova E."/>
            <person name="Johnson D.B."/>
            <person name="Holmes D.S."/>
        </authorList>
    </citation>
    <scope>NUCLEOTIDE SEQUENCE</scope>
    <source>
        <strain evidence="9">S0AB</strain>
    </source>
</reference>
<accession>A0A9X1V6U3</accession>
<gene>
    <name evidence="9" type="primary">gabP_1</name>
    <name evidence="9" type="ORF">MM817_00587</name>
</gene>
<dbReference type="Gene3D" id="1.20.1740.10">
    <property type="entry name" value="Amino acid/polyamine transporter I"/>
    <property type="match status" value="1"/>
</dbReference>
<name>A0A9X1V6U3_9BACL</name>